<gene>
    <name evidence="2" type="ORF">MmiEs2_11080</name>
</gene>
<dbReference type="SUPFAM" id="SSF54593">
    <property type="entry name" value="Glyoxalase/Bleomycin resistance protein/Dihydroxybiphenyl dioxygenase"/>
    <property type="match status" value="1"/>
</dbReference>
<feature type="domain" description="Glyoxalase/fosfomycin resistance/dioxygenase" evidence="1">
    <location>
        <begin position="6"/>
        <end position="123"/>
    </location>
</feature>
<dbReference type="KEGG" id="mees:MmiEs2_11080"/>
<name>A0AA96ZXD0_9EURY</name>
<sequence length="126" mass="13995">MERVMLQVYVNGAADAIKLYEKAFGAMLLEIHNTDDGKVFHSELEVDGYILSVADRDDSDGINDNTGNIMQFCLHYEKGKESFVAAAYEALCENGVIRVPLGPCVFSDCMADVVDRFGVRWCIFTA</sequence>
<protein>
    <recommendedName>
        <fullName evidence="1">Glyoxalase/fosfomycin resistance/dioxygenase domain-containing protein</fullName>
    </recommendedName>
</protein>
<evidence type="ECO:0000259" key="1">
    <source>
        <dbReference type="Pfam" id="PF00903"/>
    </source>
</evidence>
<dbReference type="GeneID" id="85197578"/>
<dbReference type="Pfam" id="PF00903">
    <property type="entry name" value="Glyoxalase"/>
    <property type="match status" value="1"/>
</dbReference>
<keyword evidence="3" id="KW-1185">Reference proteome</keyword>
<accession>A0AA96ZXD0</accession>
<evidence type="ECO:0000313" key="2">
    <source>
        <dbReference type="EMBL" id="WNY28895.1"/>
    </source>
</evidence>
<dbReference type="AlphaFoldDB" id="A0AA96ZXD0"/>
<evidence type="ECO:0000313" key="3">
    <source>
        <dbReference type="Proteomes" id="UP001302662"/>
    </source>
</evidence>
<dbReference type="InterPro" id="IPR029068">
    <property type="entry name" value="Glyas_Bleomycin-R_OHBP_Dase"/>
</dbReference>
<proteinExistence type="predicted"/>
<dbReference type="InterPro" id="IPR004360">
    <property type="entry name" value="Glyas_Fos-R_dOase_dom"/>
</dbReference>
<dbReference type="EMBL" id="CP131062">
    <property type="protein sequence ID" value="WNY28895.1"/>
    <property type="molecule type" value="Genomic_DNA"/>
</dbReference>
<dbReference type="Proteomes" id="UP001302662">
    <property type="component" value="Chromosome"/>
</dbReference>
<reference evidence="2 3" key="1">
    <citation type="submission" date="2023-07" db="EMBL/GenBank/DDBJ databases">
        <title>Closed genome sequence of Methanimicrococcus sp. Es2.</title>
        <authorList>
            <person name="Protasov E."/>
            <person name="Platt K."/>
            <person name="Reeh H."/>
            <person name="Poehlein A."/>
            <person name="Daniel R."/>
            <person name="Brune A."/>
        </authorList>
    </citation>
    <scope>NUCLEOTIDE SEQUENCE [LARGE SCALE GENOMIC DNA]</scope>
    <source>
        <strain evidence="2 3">Es2</strain>
    </source>
</reference>
<organism evidence="2 3">
    <name type="scientific">Methanimicrococcus stummii</name>
    <dbReference type="NCBI Taxonomy" id="3028294"/>
    <lineage>
        <taxon>Archaea</taxon>
        <taxon>Methanobacteriati</taxon>
        <taxon>Methanobacteriota</taxon>
        <taxon>Stenosarchaea group</taxon>
        <taxon>Methanomicrobia</taxon>
        <taxon>Methanosarcinales</taxon>
        <taxon>Methanosarcinaceae</taxon>
        <taxon>Methanimicrococcus</taxon>
    </lineage>
</organism>
<dbReference type="RefSeq" id="WP_316558901.1">
    <property type="nucleotide sequence ID" value="NZ_CP131062.1"/>
</dbReference>
<dbReference type="Gene3D" id="3.10.180.10">
    <property type="entry name" value="2,3-Dihydroxybiphenyl 1,2-Dioxygenase, domain 1"/>
    <property type="match status" value="1"/>
</dbReference>